<dbReference type="Proteomes" id="UP000191806">
    <property type="component" value="Plasmid pJM1C"/>
</dbReference>
<accession>A0A1V0PE50</accession>
<organism evidence="1 2">
    <name type="scientific">Lactococcus lactis subsp. cremoris</name>
    <name type="common">Streptococcus cremoris</name>
    <dbReference type="NCBI Taxonomy" id="1359"/>
    <lineage>
        <taxon>Bacteria</taxon>
        <taxon>Bacillati</taxon>
        <taxon>Bacillota</taxon>
        <taxon>Bacilli</taxon>
        <taxon>Lactobacillales</taxon>
        <taxon>Streptococcaceae</taxon>
        <taxon>Lactococcus</taxon>
    </lineage>
</organism>
<name>A0A1V0PE50_LACLC</name>
<evidence type="ECO:0000313" key="2">
    <source>
        <dbReference type="Proteomes" id="UP000191806"/>
    </source>
</evidence>
<gene>
    <name evidence="1" type="ORF">LLJM1_pB24</name>
</gene>
<geneLocation type="plasmid" evidence="2">
    <name>pjm1b</name>
</geneLocation>
<proteinExistence type="predicted"/>
<sequence>MKKTIIFILHIPFILLLWLCITSPFFIKNSLLNSSFGHIFKGVENISHSGPLATVLLLFVIPLLSLISCLYLAFKKNQSGRKYVIYILMSLFSLVCLSVFSVIMIIGLGNYL</sequence>
<protein>
    <submittedName>
        <fullName evidence="1">Uncharacterized protein</fullName>
    </submittedName>
</protein>
<reference evidence="1 2" key="1">
    <citation type="journal article" date="2017" name="BMC Genomics">
        <title>Comparative and functional genomics of the Lactococcus lactis taxon; insights into evolution and niche adaptation.</title>
        <authorList>
            <person name="Kelleher P."/>
            <person name="Bottacini F."/>
            <person name="Mahony J."/>
            <person name="Kilcawley K.N."/>
            <person name="van Sinderen D."/>
        </authorList>
    </citation>
    <scope>NUCLEOTIDE SEQUENCE [LARGE SCALE GENOMIC DNA]</scope>
    <source>
        <strain evidence="1 2">JM1</strain>
        <plasmid evidence="2">pjm1b</plasmid>
    </source>
</reference>
<keyword evidence="1" id="KW-0614">Plasmid</keyword>
<dbReference type="EMBL" id="CP016748">
    <property type="protein sequence ID" value="ARE27378.1"/>
    <property type="molecule type" value="Genomic_DNA"/>
</dbReference>
<evidence type="ECO:0000313" key="1">
    <source>
        <dbReference type="EMBL" id="ARE27378.1"/>
    </source>
</evidence>
<dbReference type="AlphaFoldDB" id="A0A1V0PE50"/>